<feature type="domain" description="MYND-type" evidence="5">
    <location>
        <begin position="66"/>
        <end position="107"/>
    </location>
</feature>
<sequence length="148" mass="16084">MAEKESPLKITDITPVLEDSNSGAAENLLEISPAISLVSTNGHTTVPTTSTTTTIPSSSSTLLDRCAKCGTTSQTNKLLKKCNKCQSVAYCTRECQKTDFKSHKRACAAAAQLYASTANFHMETTRASRDKNVKDGFKKGLQKWQFDT</sequence>
<evidence type="ECO:0000313" key="7">
    <source>
        <dbReference type="Proteomes" id="UP000286134"/>
    </source>
</evidence>
<gene>
    <name evidence="6" type="ORF">OnM2_100034</name>
</gene>
<keyword evidence="1" id="KW-0479">Metal-binding</keyword>
<proteinExistence type="predicted"/>
<evidence type="ECO:0000313" key="6">
    <source>
        <dbReference type="EMBL" id="RKF53959.1"/>
    </source>
</evidence>
<name>A0A420H948_9PEZI</name>
<reference evidence="6 7" key="1">
    <citation type="journal article" date="2018" name="BMC Genomics">
        <title>Comparative genome analyses reveal sequence features reflecting distinct modes of host-adaptation between dicot and monocot powdery mildew.</title>
        <authorList>
            <person name="Wu Y."/>
            <person name="Ma X."/>
            <person name="Pan Z."/>
            <person name="Kale S.D."/>
            <person name="Song Y."/>
            <person name="King H."/>
            <person name="Zhang Q."/>
            <person name="Presley C."/>
            <person name="Deng X."/>
            <person name="Wei C.I."/>
            <person name="Xiao S."/>
        </authorList>
    </citation>
    <scope>NUCLEOTIDE SEQUENCE [LARGE SCALE GENOMIC DNA]</scope>
    <source>
        <strain evidence="6">UMSG2</strain>
    </source>
</reference>
<dbReference type="OrthoDB" id="432970at2759"/>
<evidence type="ECO:0000259" key="5">
    <source>
        <dbReference type="PROSITE" id="PS50865"/>
    </source>
</evidence>
<protein>
    <submittedName>
        <fullName evidence="6">Putative mynd domain</fullName>
    </submittedName>
</protein>
<keyword evidence="7" id="KW-1185">Reference proteome</keyword>
<comment type="caution">
    <text evidence="6">The sequence shown here is derived from an EMBL/GenBank/DDBJ whole genome shotgun (WGS) entry which is preliminary data.</text>
</comment>
<evidence type="ECO:0000256" key="3">
    <source>
        <dbReference type="ARBA" id="ARBA00022833"/>
    </source>
</evidence>
<dbReference type="AlphaFoldDB" id="A0A420H948"/>
<accession>A0A420H948</accession>
<dbReference type="Gene3D" id="6.10.140.2220">
    <property type="match status" value="1"/>
</dbReference>
<keyword evidence="3" id="KW-0862">Zinc</keyword>
<dbReference type="SUPFAM" id="SSF144232">
    <property type="entry name" value="HIT/MYND zinc finger-like"/>
    <property type="match status" value="1"/>
</dbReference>
<dbReference type="STRING" id="212602.A0A420H948"/>
<evidence type="ECO:0000256" key="1">
    <source>
        <dbReference type="ARBA" id="ARBA00022723"/>
    </source>
</evidence>
<evidence type="ECO:0000256" key="2">
    <source>
        <dbReference type="ARBA" id="ARBA00022771"/>
    </source>
</evidence>
<dbReference type="InterPro" id="IPR002893">
    <property type="entry name" value="Znf_MYND"/>
</dbReference>
<dbReference type="GO" id="GO:0008270">
    <property type="term" value="F:zinc ion binding"/>
    <property type="evidence" value="ECO:0007669"/>
    <property type="project" value="UniProtKB-KW"/>
</dbReference>
<dbReference type="Proteomes" id="UP000286134">
    <property type="component" value="Unassembled WGS sequence"/>
</dbReference>
<evidence type="ECO:0000256" key="4">
    <source>
        <dbReference type="PROSITE-ProRule" id="PRU00134"/>
    </source>
</evidence>
<dbReference type="PROSITE" id="PS50865">
    <property type="entry name" value="ZF_MYND_2"/>
    <property type="match status" value="1"/>
</dbReference>
<dbReference type="EMBL" id="MCFK01010058">
    <property type="protein sequence ID" value="RKF53959.1"/>
    <property type="molecule type" value="Genomic_DNA"/>
</dbReference>
<organism evidence="6 7">
    <name type="scientific">Erysiphe neolycopersici</name>
    <dbReference type="NCBI Taxonomy" id="212602"/>
    <lineage>
        <taxon>Eukaryota</taxon>
        <taxon>Fungi</taxon>
        <taxon>Dikarya</taxon>
        <taxon>Ascomycota</taxon>
        <taxon>Pezizomycotina</taxon>
        <taxon>Leotiomycetes</taxon>
        <taxon>Erysiphales</taxon>
        <taxon>Erysiphaceae</taxon>
        <taxon>Erysiphe</taxon>
    </lineage>
</organism>
<dbReference type="Pfam" id="PF01753">
    <property type="entry name" value="zf-MYND"/>
    <property type="match status" value="1"/>
</dbReference>
<keyword evidence="2 4" id="KW-0863">Zinc-finger</keyword>
<dbReference type="PROSITE" id="PS01360">
    <property type="entry name" value="ZF_MYND_1"/>
    <property type="match status" value="1"/>
</dbReference>